<evidence type="ECO:0008006" key="4">
    <source>
        <dbReference type="Google" id="ProtNLM"/>
    </source>
</evidence>
<proteinExistence type="predicted"/>
<feature type="signal peptide" evidence="1">
    <location>
        <begin position="1"/>
        <end position="22"/>
    </location>
</feature>
<protein>
    <recommendedName>
        <fullName evidence="4">DUF3833 domain-containing protein</fullName>
    </recommendedName>
</protein>
<dbReference type="InterPro" id="IPR024409">
    <property type="entry name" value="DUF3833"/>
</dbReference>
<accession>A0ABU1WLF1</accession>
<reference evidence="2 3" key="1">
    <citation type="submission" date="2023-07" db="EMBL/GenBank/DDBJ databases">
        <title>Sorghum-associated microbial communities from plants grown in Nebraska, USA.</title>
        <authorList>
            <person name="Schachtman D."/>
        </authorList>
    </citation>
    <scope>NUCLEOTIDE SEQUENCE [LARGE SCALE GENOMIC DNA]</scope>
    <source>
        <strain evidence="2 3">4249</strain>
    </source>
</reference>
<dbReference type="EMBL" id="JAVDWU010000003">
    <property type="protein sequence ID" value="MDR7150029.1"/>
    <property type="molecule type" value="Genomic_DNA"/>
</dbReference>
<keyword evidence="3" id="KW-1185">Reference proteome</keyword>
<name>A0ABU1WLF1_9BURK</name>
<dbReference type="Proteomes" id="UP001265700">
    <property type="component" value="Unassembled WGS sequence"/>
</dbReference>
<comment type="caution">
    <text evidence="2">The sequence shown here is derived from an EMBL/GenBank/DDBJ whole genome shotgun (WGS) entry which is preliminary data.</text>
</comment>
<keyword evidence="1" id="KW-0732">Signal</keyword>
<evidence type="ECO:0000313" key="3">
    <source>
        <dbReference type="Proteomes" id="UP001265700"/>
    </source>
</evidence>
<evidence type="ECO:0000256" key="1">
    <source>
        <dbReference type="SAM" id="SignalP"/>
    </source>
</evidence>
<dbReference type="PROSITE" id="PS51257">
    <property type="entry name" value="PROKAR_LIPOPROTEIN"/>
    <property type="match status" value="1"/>
</dbReference>
<evidence type="ECO:0000313" key="2">
    <source>
        <dbReference type="EMBL" id="MDR7150029.1"/>
    </source>
</evidence>
<sequence length="180" mass="19945">MQRRLLLLGASVVGAAALTGCAGPSIDDFAGQKPALDLRTYFNGTLDAYGVFLDRSGKVARRFTVVMRCTWEGEEGVLDEDFTYSDGSTEKRVWRLKHLGNGRYSGTAGDVVGTATGETRGNTFRWGYTLSLPVDGKVYEVQFDDWMYLMDDRVMLNKAVMSKFGVRLGEVMLSFVKRPA</sequence>
<gene>
    <name evidence="2" type="ORF">J2W49_001984</name>
</gene>
<dbReference type="Pfam" id="PF12915">
    <property type="entry name" value="DUF3833"/>
    <property type="match status" value="1"/>
</dbReference>
<feature type="chain" id="PRO_5045763609" description="DUF3833 domain-containing protein" evidence="1">
    <location>
        <begin position="23"/>
        <end position="180"/>
    </location>
</feature>
<dbReference type="RefSeq" id="WP_310315048.1">
    <property type="nucleotide sequence ID" value="NZ_JAVDWU010000003.1"/>
</dbReference>
<organism evidence="2 3">
    <name type="scientific">Hydrogenophaga palleronii</name>
    <dbReference type="NCBI Taxonomy" id="65655"/>
    <lineage>
        <taxon>Bacteria</taxon>
        <taxon>Pseudomonadati</taxon>
        <taxon>Pseudomonadota</taxon>
        <taxon>Betaproteobacteria</taxon>
        <taxon>Burkholderiales</taxon>
        <taxon>Comamonadaceae</taxon>
        <taxon>Hydrogenophaga</taxon>
    </lineage>
</organism>